<evidence type="ECO:0000313" key="8">
    <source>
        <dbReference type="Proteomes" id="UP000476055"/>
    </source>
</evidence>
<dbReference type="SUPFAM" id="SSF52402">
    <property type="entry name" value="Adenine nucleotide alpha hydrolases-like"/>
    <property type="match status" value="1"/>
</dbReference>
<reference evidence="7 8" key="1">
    <citation type="submission" date="2019-08" db="EMBL/GenBank/DDBJ databases">
        <title>In-depth cultivation of the pig gut microbiome towards novel bacterial diversity and tailored functional studies.</title>
        <authorList>
            <person name="Wylensek D."/>
            <person name="Hitch T.C.A."/>
            <person name="Clavel T."/>
        </authorList>
    </citation>
    <scope>NUCLEOTIDE SEQUENCE [LARGE SCALE GENOMIC DNA]</scope>
    <source>
        <strain evidence="7 8">WCA3-601-WT-6H</strain>
    </source>
</reference>
<evidence type="ECO:0000256" key="4">
    <source>
        <dbReference type="ARBA" id="ARBA00048741"/>
    </source>
</evidence>
<keyword evidence="3" id="KW-0028">Amino-acid biosynthesis</keyword>
<dbReference type="InterPro" id="IPR051786">
    <property type="entry name" value="ASN_synthetase/amidase"/>
</dbReference>
<gene>
    <name evidence="7" type="ORF">FYJ59_09730</name>
</gene>
<keyword evidence="3" id="KW-0061">Asparagine biosynthesis</keyword>
<dbReference type="Proteomes" id="UP000476055">
    <property type="component" value="Unassembled WGS sequence"/>
</dbReference>
<evidence type="ECO:0000256" key="3">
    <source>
        <dbReference type="ARBA" id="ARBA00022888"/>
    </source>
</evidence>
<dbReference type="EMBL" id="VUMU01000012">
    <property type="protein sequence ID" value="MST58509.1"/>
    <property type="molecule type" value="Genomic_DNA"/>
</dbReference>
<dbReference type="InterPro" id="IPR001962">
    <property type="entry name" value="Asn_synthase"/>
</dbReference>
<organism evidence="7 8">
    <name type="scientific">Waltera intestinalis</name>
    <dbReference type="NCBI Taxonomy" id="2606635"/>
    <lineage>
        <taxon>Bacteria</taxon>
        <taxon>Bacillati</taxon>
        <taxon>Bacillota</taxon>
        <taxon>Clostridia</taxon>
        <taxon>Lachnospirales</taxon>
        <taxon>Lachnospiraceae</taxon>
        <taxon>Waltera</taxon>
    </lineage>
</organism>
<dbReference type="PANTHER" id="PTHR43284:SF1">
    <property type="entry name" value="ASPARAGINE SYNTHETASE"/>
    <property type="match status" value="1"/>
</dbReference>
<feature type="domain" description="Glutamine amidotransferase type-2" evidence="6">
    <location>
        <begin position="63"/>
        <end position="166"/>
    </location>
</feature>
<dbReference type="SUPFAM" id="SSF56235">
    <property type="entry name" value="N-terminal nucleophile aminohydrolases (Ntn hydrolases)"/>
    <property type="match status" value="1"/>
</dbReference>
<comment type="pathway">
    <text evidence="1">Amino-acid biosynthesis; L-asparagine biosynthesis; L-asparagine from L-aspartate (L-Gln route): step 1/1.</text>
</comment>
<dbReference type="InterPro" id="IPR029055">
    <property type="entry name" value="Ntn_hydrolases_N"/>
</dbReference>
<dbReference type="Pfam" id="PF13537">
    <property type="entry name" value="GATase_7"/>
    <property type="match status" value="1"/>
</dbReference>
<evidence type="ECO:0000313" key="7">
    <source>
        <dbReference type="EMBL" id="MST58509.1"/>
    </source>
</evidence>
<dbReference type="Gene3D" id="3.60.20.10">
    <property type="entry name" value="Glutamine Phosphoribosylpyrophosphate, subunit 1, domain 1"/>
    <property type="match status" value="1"/>
</dbReference>
<comment type="catalytic activity">
    <reaction evidence="4">
        <text>L-aspartate + L-glutamine + ATP + H2O = L-asparagine + L-glutamate + AMP + diphosphate + H(+)</text>
        <dbReference type="Rhea" id="RHEA:12228"/>
        <dbReference type="ChEBI" id="CHEBI:15377"/>
        <dbReference type="ChEBI" id="CHEBI:15378"/>
        <dbReference type="ChEBI" id="CHEBI:29985"/>
        <dbReference type="ChEBI" id="CHEBI:29991"/>
        <dbReference type="ChEBI" id="CHEBI:30616"/>
        <dbReference type="ChEBI" id="CHEBI:33019"/>
        <dbReference type="ChEBI" id="CHEBI:58048"/>
        <dbReference type="ChEBI" id="CHEBI:58359"/>
        <dbReference type="ChEBI" id="CHEBI:456215"/>
        <dbReference type="EC" id="6.3.5.4"/>
    </reaction>
</comment>
<evidence type="ECO:0000259" key="6">
    <source>
        <dbReference type="Pfam" id="PF13537"/>
    </source>
</evidence>
<sequence length="641" mass="74573">MSAIWGIISFHHEIAQSAADIMRKPYEEKCKLQRISVLEKQNLLMGCGIQYITPESRFEELPCLHQQKNFYFDADCLLDNREELLQVLSAELSMSGSSLPDGALLYQAYAKWGIECVHHLRGLFSFAIYEPAKQTLYLVADQLSSRCLYYYRREDSVIFSTLLEPITSLCPEIRHNELFIKDFLTAPGLMPNMIPADTPYQDVYKLNPGTYLECTPEGITEHRYWHPQSTPAPCTFRTAAEYGAYFRTLYEDCVRDALRTDGEIGISFSSGLDSATVGTLAAKQLQEEGKNLYTYTYVPSEEAPSDRNRNNVLNEEKDVLSITEHYPNMIPHFLNNHGKNCLEELELVLKIMEVPFKAFINLPNLCEIYRTASSDSCKVLLSGQSGNSTVSHGYIDDVLYDLYSNHHYVTFLKYLNRYSLTVKESRKDALRGCYRYFQFATKTYRNPQFTYTPENPFLTAAILDDYPLKERFLAGGTKYFENLPSPHWLYQEMLYRQPFLTYIGELETKMGLYHGIIIRDPTKDIRMMSFCYHLPYHLFAYQGTPRWLIRGNLQDLLPASLLDNWMRYGVQNSDWFVRIIRDWNRLKPELTKTLCDNTHFPYLDNEKITCFFNNVGDYPSPKNQDTFLYLGFVYVMEKYQD</sequence>
<dbReference type="RefSeq" id="WP_154496663.1">
    <property type="nucleotide sequence ID" value="NZ_VUMU01000012.1"/>
</dbReference>
<keyword evidence="8" id="KW-1185">Reference proteome</keyword>
<feature type="domain" description="Asparagine synthetase" evidence="5">
    <location>
        <begin position="247"/>
        <end position="615"/>
    </location>
</feature>
<dbReference type="Gene3D" id="3.40.50.620">
    <property type="entry name" value="HUPs"/>
    <property type="match status" value="1"/>
</dbReference>
<dbReference type="GO" id="GO:0006529">
    <property type="term" value="P:asparagine biosynthetic process"/>
    <property type="evidence" value="ECO:0007669"/>
    <property type="project" value="UniProtKB-KW"/>
</dbReference>
<name>A0A6L5YK45_9FIRM</name>
<dbReference type="Pfam" id="PF00733">
    <property type="entry name" value="Asn_synthase"/>
    <property type="match status" value="1"/>
</dbReference>
<dbReference type="InterPro" id="IPR017932">
    <property type="entry name" value="GATase_2_dom"/>
</dbReference>
<dbReference type="EC" id="6.3.5.4" evidence="2"/>
<evidence type="ECO:0000256" key="1">
    <source>
        <dbReference type="ARBA" id="ARBA00005187"/>
    </source>
</evidence>
<dbReference type="PANTHER" id="PTHR43284">
    <property type="entry name" value="ASPARAGINE SYNTHETASE (GLUTAMINE-HYDROLYZING)"/>
    <property type="match status" value="1"/>
</dbReference>
<dbReference type="InterPro" id="IPR014729">
    <property type="entry name" value="Rossmann-like_a/b/a_fold"/>
</dbReference>
<dbReference type="GO" id="GO:0004066">
    <property type="term" value="F:asparagine synthase (glutamine-hydrolyzing) activity"/>
    <property type="evidence" value="ECO:0007669"/>
    <property type="project" value="UniProtKB-EC"/>
</dbReference>
<evidence type="ECO:0000256" key="2">
    <source>
        <dbReference type="ARBA" id="ARBA00012737"/>
    </source>
</evidence>
<accession>A0A6L5YK45</accession>
<evidence type="ECO:0000259" key="5">
    <source>
        <dbReference type="Pfam" id="PF00733"/>
    </source>
</evidence>
<proteinExistence type="predicted"/>
<dbReference type="AlphaFoldDB" id="A0A6L5YK45"/>
<protein>
    <recommendedName>
        <fullName evidence="2">asparagine synthase (glutamine-hydrolyzing)</fullName>
        <ecNumber evidence="2">6.3.5.4</ecNumber>
    </recommendedName>
</protein>
<comment type="caution">
    <text evidence="7">The sequence shown here is derived from an EMBL/GenBank/DDBJ whole genome shotgun (WGS) entry which is preliminary data.</text>
</comment>